<dbReference type="InterPro" id="IPR024457">
    <property type="entry name" value="Putative_integrase_N"/>
</dbReference>
<proteinExistence type="predicted"/>
<sequence length="304" mass="34997">MATGWVRNTYRYARTLLRDLNYQLKQICRRNRDGSFTTQRDRERLLTQIADQLHDLGYRHMSAQSLKPKHIEALVKNWQEKNLSAGAMKNRLAVIRWWAQKVNRQNVVARSNDHYGVPNRQFVTNESKARSVGEEELGKIRDARVQMSLELQQAFGLRREEAIKFIPDYADRGDHIVLKESWTKGGKARTIPIRTEAQRTVLDRARQLAGKGSLVPSAKNYRQQLRLYEAETARAGLSRMHGLRHAYAQNRYEELTGWRSPAAGGPAVKTLTPEQKRIDQQARLTISLELGHERPQIVAVYCGT</sequence>
<dbReference type="GO" id="GO:0003677">
    <property type="term" value="F:DNA binding"/>
    <property type="evidence" value="ECO:0007669"/>
    <property type="project" value="InterPro"/>
</dbReference>
<dbReference type="Pfam" id="PF12835">
    <property type="entry name" value="Integrase_1"/>
    <property type="match status" value="1"/>
</dbReference>
<dbReference type="Gene3D" id="1.10.443.10">
    <property type="entry name" value="Intergrase catalytic core"/>
    <property type="match status" value="1"/>
</dbReference>
<protein>
    <submittedName>
        <fullName evidence="4">Tyrosine recombinase XerC</fullName>
    </submittedName>
</protein>
<organism evidence="4 5">
    <name type="scientific">Candidatus Thiodiazotropha endolucinida</name>
    <dbReference type="NCBI Taxonomy" id="1655433"/>
    <lineage>
        <taxon>Bacteria</taxon>
        <taxon>Pseudomonadati</taxon>
        <taxon>Pseudomonadota</taxon>
        <taxon>Gammaproteobacteria</taxon>
        <taxon>Chromatiales</taxon>
        <taxon>Sedimenticolaceae</taxon>
        <taxon>Candidatus Thiodiazotropha</taxon>
    </lineage>
</organism>
<keyword evidence="1" id="KW-0233">DNA recombination</keyword>
<dbReference type="SUPFAM" id="SSF56349">
    <property type="entry name" value="DNA breaking-rejoining enzymes"/>
    <property type="match status" value="1"/>
</dbReference>
<evidence type="ECO:0000259" key="3">
    <source>
        <dbReference type="Pfam" id="PF12835"/>
    </source>
</evidence>
<evidence type="ECO:0000313" key="4">
    <source>
        <dbReference type="EMBL" id="ODJ87805.1"/>
    </source>
</evidence>
<name>A0A7Z1AF83_9GAMM</name>
<gene>
    <name evidence="4" type="primary">xerC_2</name>
    <name evidence="4" type="ORF">CODIS_19130</name>
</gene>
<evidence type="ECO:0000259" key="2">
    <source>
        <dbReference type="Pfam" id="PF12834"/>
    </source>
</evidence>
<dbReference type="GO" id="GO:0006310">
    <property type="term" value="P:DNA recombination"/>
    <property type="evidence" value="ECO:0007669"/>
    <property type="project" value="UniProtKB-KW"/>
</dbReference>
<accession>A0A7Z1AF83</accession>
<dbReference type="InterPro" id="IPR024456">
    <property type="entry name" value="Integrase_catalytic_putative"/>
</dbReference>
<dbReference type="InterPro" id="IPR013762">
    <property type="entry name" value="Integrase-like_cat_sf"/>
</dbReference>
<dbReference type="AlphaFoldDB" id="A0A7Z1AF83"/>
<evidence type="ECO:0000256" key="1">
    <source>
        <dbReference type="ARBA" id="ARBA00023172"/>
    </source>
</evidence>
<dbReference type="EMBL" id="MARB01000009">
    <property type="protein sequence ID" value="ODJ87805.1"/>
    <property type="molecule type" value="Genomic_DNA"/>
</dbReference>
<dbReference type="Pfam" id="PF12834">
    <property type="entry name" value="Phage_int_SAM_2"/>
    <property type="match status" value="1"/>
</dbReference>
<feature type="domain" description="Integrase catalytic" evidence="3">
    <location>
        <begin position="141"/>
        <end position="250"/>
    </location>
</feature>
<comment type="caution">
    <text evidence="4">The sequence shown here is derived from an EMBL/GenBank/DDBJ whole genome shotgun (WGS) entry which is preliminary data.</text>
</comment>
<dbReference type="InterPro" id="IPR011010">
    <property type="entry name" value="DNA_brk_join_enz"/>
</dbReference>
<keyword evidence="5" id="KW-1185">Reference proteome</keyword>
<evidence type="ECO:0000313" key="5">
    <source>
        <dbReference type="Proteomes" id="UP000094769"/>
    </source>
</evidence>
<dbReference type="Proteomes" id="UP000094769">
    <property type="component" value="Unassembled WGS sequence"/>
</dbReference>
<feature type="domain" description="Putative integrase N-terminal" evidence="2">
    <location>
        <begin position="19"/>
        <end position="105"/>
    </location>
</feature>
<reference evidence="4 5" key="1">
    <citation type="submission" date="2016-06" db="EMBL/GenBank/DDBJ databases">
        <title>Genome sequence of endosymbiont of Candidatus Endolucinida thiodiazotropha.</title>
        <authorList>
            <person name="Poehlein A."/>
            <person name="Koenig S."/>
            <person name="Heiden S.E."/>
            <person name="Thuermer A."/>
            <person name="Voget S."/>
            <person name="Daniel R."/>
            <person name="Markert S."/>
            <person name="Gros O."/>
            <person name="Schweder T."/>
        </authorList>
    </citation>
    <scope>NUCLEOTIDE SEQUENCE [LARGE SCALE GENOMIC DNA]</scope>
    <source>
        <strain evidence="4 5">COS</strain>
    </source>
</reference>
<dbReference type="GO" id="GO:0015074">
    <property type="term" value="P:DNA integration"/>
    <property type="evidence" value="ECO:0007669"/>
    <property type="project" value="InterPro"/>
</dbReference>